<organism evidence="2 3">
    <name type="scientific">Melanomma pulvis-pyrius CBS 109.77</name>
    <dbReference type="NCBI Taxonomy" id="1314802"/>
    <lineage>
        <taxon>Eukaryota</taxon>
        <taxon>Fungi</taxon>
        <taxon>Dikarya</taxon>
        <taxon>Ascomycota</taxon>
        <taxon>Pezizomycotina</taxon>
        <taxon>Dothideomycetes</taxon>
        <taxon>Pleosporomycetidae</taxon>
        <taxon>Pleosporales</taxon>
        <taxon>Melanommataceae</taxon>
        <taxon>Melanomma</taxon>
    </lineage>
</organism>
<proteinExistence type="predicted"/>
<evidence type="ECO:0000256" key="1">
    <source>
        <dbReference type="SAM" id="Phobius"/>
    </source>
</evidence>
<gene>
    <name evidence="2" type="ORF">K505DRAFT_23372</name>
</gene>
<name>A0A6A6WNM0_9PLEO</name>
<feature type="transmembrane region" description="Helical" evidence="1">
    <location>
        <begin position="12"/>
        <end position="32"/>
    </location>
</feature>
<protein>
    <submittedName>
        <fullName evidence="2">Uncharacterized protein</fullName>
    </submittedName>
</protein>
<keyword evidence="1" id="KW-1133">Transmembrane helix</keyword>
<accession>A0A6A6WNM0</accession>
<dbReference type="Proteomes" id="UP000799757">
    <property type="component" value="Unassembled WGS sequence"/>
</dbReference>
<evidence type="ECO:0000313" key="2">
    <source>
        <dbReference type="EMBL" id="KAF2785437.1"/>
    </source>
</evidence>
<keyword evidence="1" id="KW-0812">Transmembrane</keyword>
<reference evidence="2" key="1">
    <citation type="journal article" date="2020" name="Stud. Mycol.">
        <title>101 Dothideomycetes genomes: a test case for predicting lifestyles and emergence of pathogens.</title>
        <authorList>
            <person name="Haridas S."/>
            <person name="Albert R."/>
            <person name="Binder M."/>
            <person name="Bloem J."/>
            <person name="Labutti K."/>
            <person name="Salamov A."/>
            <person name="Andreopoulos B."/>
            <person name="Baker S."/>
            <person name="Barry K."/>
            <person name="Bills G."/>
            <person name="Bluhm B."/>
            <person name="Cannon C."/>
            <person name="Castanera R."/>
            <person name="Culley D."/>
            <person name="Daum C."/>
            <person name="Ezra D."/>
            <person name="Gonzalez J."/>
            <person name="Henrissat B."/>
            <person name="Kuo A."/>
            <person name="Liang C."/>
            <person name="Lipzen A."/>
            <person name="Lutzoni F."/>
            <person name="Magnuson J."/>
            <person name="Mondo S."/>
            <person name="Nolan M."/>
            <person name="Ohm R."/>
            <person name="Pangilinan J."/>
            <person name="Park H.-J."/>
            <person name="Ramirez L."/>
            <person name="Alfaro M."/>
            <person name="Sun H."/>
            <person name="Tritt A."/>
            <person name="Yoshinaga Y."/>
            <person name="Zwiers L.-H."/>
            <person name="Turgeon B."/>
            <person name="Goodwin S."/>
            <person name="Spatafora J."/>
            <person name="Crous P."/>
            <person name="Grigoriev I."/>
        </authorList>
    </citation>
    <scope>NUCLEOTIDE SEQUENCE</scope>
    <source>
        <strain evidence="2">CBS 109.77</strain>
    </source>
</reference>
<feature type="transmembrane region" description="Helical" evidence="1">
    <location>
        <begin position="68"/>
        <end position="86"/>
    </location>
</feature>
<evidence type="ECO:0000313" key="3">
    <source>
        <dbReference type="Proteomes" id="UP000799757"/>
    </source>
</evidence>
<dbReference type="EMBL" id="MU003194">
    <property type="protein sequence ID" value="KAF2785437.1"/>
    <property type="molecule type" value="Genomic_DNA"/>
</dbReference>
<keyword evidence="1" id="KW-0472">Membrane</keyword>
<sequence>MRERCVGGRAGVPLVAFVVICYFELVLCGFRSPVCLCGFRGGAGWRLALGFARGCFDCLGGVRMDSNWFFFSFCILLSFACWVLSCW</sequence>
<keyword evidence="3" id="KW-1185">Reference proteome</keyword>
<dbReference type="AlphaFoldDB" id="A0A6A6WNM0"/>